<feature type="region of interest" description="Disordered" evidence="1">
    <location>
        <begin position="1"/>
        <end position="20"/>
    </location>
</feature>
<dbReference type="EMBL" id="JASCZI010271927">
    <property type="protein sequence ID" value="MED6217779.1"/>
    <property type="molecule type" value="Genomic_DNA"/>
</dbReference>
<sequence length="158" mass="18112">MDRMCFRTGANQSNPSNLVKTDLTEPLGLDVGKPTTLQPPLVQRREALLFLEFLQKFNLRESNTLPLNTLPLDSQAPSPPRHMKYCGYRTHQSLFIKTTKVVDKPKRENPKDSTDDDNGDEEGCHTRSSTTKRHDHNLQTHTKLIDIYDQNLVNIFSH</sequence>
<reference evidence="2 3" key="1">
    <citation type="journal article" date="2023" name="Plants (Basel)">
        <title>Bridging the Gap: Combining Genomics and Transcriptomics Approaches to Understand Stylosanthes scabra, an Orphan Legume from the Brazilian Caatinga.</title>
        <authorList>
            <person name="Ferreira-Neto J.R.C."/>
            <person name="da Silva M.D."/>
            <person name="Binneck E."/>
            <person name="de Melo N.F."/>
            <person name="da Silva R.H."/>
            <person name="de Melo A.L.T.M."/>
            <person name="Pandolfi V."/>
            <person name="Bustamante F.O."/>
            <person name="Brasileiro-Vidal A.C."/>
            <person name="Benko-Iseppon A.M."/>
        </authorList>
    </citation>
    <scope>NUCLEOTIDE SEQUENCE [LARGE SCALE GENOMIC DNA]</scope>
    <source>
        <tissue evidence="2">Leaves</tissue>
    </source>
</reference>
<gene>
    <name evidence="2" type="ORF">PIB30_020749</name>
</gene>
<feature type="compositionally biased region" description="Polar residues" evidence="1">
    <location>
        <begin position="9"/>
        <end position="19"/>
    </location>
</feature>
<feature type="compositionally biased region" description="Basic and acidic residues" evidence="1">
    <location>
        <begin position="100"/>
        <end position="113"/>
    </location>
</feature>
<evidence type="ECO:0000313" key="3">
    <source>
        <dbReference type="Proteomes" id="UP001341840"/>
    </source>
</evidence>
<dbReference type="Proteomes" id="UP001341840">
    <property type="component" value="Unassembled WGS sequence"/>
</dbReference>
<keyword evidence="3" id="KW-1185">Reference proteome</keyword>
<feature type="region of interest" description="Disordered" evidence="1">
    <location>
        <begin position="100"/>
        <end position="137"/>
    </location>
</feature>
<name>A0ABU6Z684_9FABA</name>
<evidence type="ECO:0000313" key="2">
    <source>
        <dbReference type="EMBL" id="MED6217779.1"/>
    </source>
</evidence>
<organism evidence="2 3">
    <name type="scientific">Stylosanthes scabra</name>
    <dbReference type="NCBI Taxonomy" id="79078"/>
    <lineage>
        <taxon>Eukaryota</taxon>
        <taxon>Viridiplantae</taxon>
        <taxon>Streptophyta</taxon>
        <taxon>Embryophyta</taxon>
        <taxon>Tracheophyta</taxon>
        <taxon>Spermatophyta</taxon>
        <taxon>Magnoliopsida</taxon>
        <taxon>eudicotyledons</taxon>
        <taxon>Gunneridae</taxon>
        <taxon>Pentapetalae</taxon>
        <taxon>rosids</taxon>
        <taxon>fabids</taxon>
        <taxon>Fabales</taxon>
        <taxon>Fabaceae</taxon>
        <taxon>Papilionoideae</taxon>
        <taxon>50 kb inversion clade</taxon>
        <taxon>dalbergioids sensu lato</taxon>
        <taxon>Dalbergieae</taxon>
        <taxon>Pterocarpus clade</taxon>
        <taxon>Stylosanthes</taxon>
    </lineage>
</organism>
<protein>
    <submittedName>
        <fullName evidence="2">Uncharacterized protein</fullName>
    </submittedName>
</protein>
<evidence type="ECO:0000256" key="1">
    <source>
        <dbReference type="SAM" id="MobiDB-lite"/>
    </source>
</evidence>
<accession>A0ABU6Z684</accession>
<comment type="caution">
    <text evidence="2">The sequence shown here is derived from an EMBL/GenBank/DDBJ whole genome shotgun (WGS) entry which is preliminary data.</text>
</comment>
<proteinExistence type="predicted"/>